<sequence length="164" mass="17895">MISESAQGLAIKQVKDIRKGAISVQEILSSLSDGDQFAKELSQILEHMSTALSDLVTTFSTAHSNALAADEKFSTPTDVFDMILSSHLISSQATRLKILMERMQSHEYSGSSQVRGDGSELKAIIDHVRQAVPEMIVVLYSEQGLMNVAPKDAVQHSPGWARQP</sequence>
<evidence type="ECO:0000313" key="1">
    <source>
        <dbReference type="EMBL" id="GAX78125.1"/>
    </source>
</evidence>
<dbReference type="EMBL" id="BEGY01000030">
    <property type="protein sequence ID" value="GAX78125.1"/>
    <property type="molecule type" value="Genomic_DNA"/>
</dbReference>
<dbReference type="AlphaFoldDB" id="A0A250X4X0"/>
<protein>
    <submittedName>
        <fullName evidence="1">Uncharacterized protein</fullName>
    </submittedName>
</protein>
<gene>
    <name evidence="1" type="ORF">CEUSTIGMA_g5567.t1</name>
</gene>
<dbReference type="Proteomes" id="UP000232323">
    <property type="component" value="Unassembled WGS sequence"/>
</dbReference>
<reference evidence="1 2" key="1">
    <citation type="submission" date="2017-08" db="EMBL/GenBank/DDBJ databases">
        <title>Acidophilic green algal genome provides insights into adaptation to an acidic environment.</title>
        <authorList>
            <person name="Hirooka S."/>
            <person name="Hirose Y."/>
            <person name="Kanesaki Y."/>
            <person name="Higuchi S."/>
            <person name="Fujiwara T."/>
            <person name="Onuma R."/>
            <person name="Era A."/>
            <person name="Ohbayashi R."/>
            <person name="Uzuka A."/>
            <person name="Nozaki H."/>
            <person name="Yoshikawa H."/>
            <person name="Miyagishima S.Y."/>
        </authorList>
    </citation>
    <scope>NUCLEOTIDE SEQUENCE [LARGE SCALE GENOMIC DNA]</scope>
    <source>
        <strain evidence="1 2">NIES-2499</strain>
    </source>
</reference>
<comment type="caution">
    <text evidence="1">The sequence shown here is derived from an EMBL/GenBank/DDBJ whole genome shotgun (WGS) entry which is preliminary data.</text>
</comment>
<evidence type="ECO:0000313" key="2">
    <source>
        <dbReference type="Proteomes" id="UP000232323"/>
    </source>
</evidence>
<proteinExistence type="predicted"/>
<accession>A0A250X4X0</accession>
<keyword evidence="2" id="KW-1185">Reference proteome</keyword>
<organism evidence="1 2">
    <name type="scientific">Chlamydomonas eustigma</name>
    <dbReference type="NCBI Taxonomy" id="1157962"/>
    <lineage>
        <taxon>Eukaryota</taxon>
        <taxon>Viridiplantae</taxon>
        <taxon>Chlorophyta</taxon>
        <taxon>core chlorophytes</taxon>
        <taxon>Chlorophyceae</taxon>
        <taxon>CS clade</taxon>
        <taxon>Chlamydomonadales</taxon>
        <taxon>Chlamydomonadaceae</taxon>
        <taxon>Chlamydomonas</taxon>
    </lineage>
</organism>
<name>A0A250X4X0_9CHLO</name>